<dbReference type="InterPro" id="IPR000485">
    <property type="entry name" value="AsnC-type_HTH_dom"/>
</dbReference>
<protein>
    <submittedName>
        <fullName evidence="5">DNA-binding transcriptional regulator, Lrp family</fullName>
    </submittedName>
</protein>
<evidence type="ECO:0000259" key="4">
    <source>
        <dbReference type="PROSITE" id="PS50956"/>
    </source>
</evidence>
<dbReference type="InterPro" id="IPR036390">
    <property type="entry name" value="WH_DNA-bd_sf"/>
</dbReference>
<keyword evidence="3" id="KW-0804">Transcription</keyword>
<dbReference type="RefSeq" id="WP_090725760.1">
    <property type="nucleotide sequence ID" value="NZ_FOOU01000003.1"/>
</dbReference>
<dbReference type="InterPro" id="IPR019887">
    <property type="entry name" value="Tscrpt_reg_AsnC/Lrp_C"/>
</dbReference>
<dbReference type="Gene3D" id="3.30.70.920">
    <property type="match status" value="1"/>
</dbReference>
<dbReference type="InterPro" id="IPR011008">
    <property type="entry name" value="Dimeric_a/b-barrel"/>
</dbReference>
<dbReference type="EMBL" id="FOOU01000003">
    <property type="protein sequence ID" value="SFG09460.1"/>
    <property type="molecule type" value="Genomic_DNA"/>
</dbReference>
<evidence type="ECO:0000256" key="2">
    <source>
        <dbReference type="ARBA" id="ARBA00023125"/>
    </source>
</evidence>
<name>A0A1I2P217_9GAMM</name>
<dbReference type="OrthoDB" id="9809462at2"/>
<proteinExistence type="predicted"/>
<accession>A0A1I2P217</accession>
<dbReference type="GO" id="GO:0043565">
    <property type="term" value="F:sequence-specific DNA binding"/>
    <property type="evidence" value="ECO:0007669"/>
    <property type="project" value="InterPro"/>
</dbReference>
<dbReference type="SUPFAM" id="SSF46785">
    <property type="entry name" value="Winged helix' DNA-binding domain"/>
    <property type="match status" value="1"/>
</dbReference>
<dbReference type="STRING" id="1045558.SAMN05216175_103204"/>
<dbReference type="SUPFAM" id="SSF54909">
    <property type="entry name" value="Dimeric alpha+beta barrel"/>
    <property type="match status" value="1"/>
</dbReference>
<dbReference type="AlphaFoldDB" id="A0A1I2P217"/>
<dbReference type="InterPro" id="IPR036388">
    <property type="entry name" value="WH-like_DNA-bd_sf"/>
</dbReference>
<dbReference type="InterPro" id="IPR019888">
    <property type="entry name" value="Tscrpt_reg_AsnC-like"/>
</dbReference>
<keyword evidence="6" id="KW-1185">Reference proteome</keyword>
<dbReference type="PROSITE" id="PS50956">
    <property type="entry name" value="HTH_ASNC_2"/>
    <property type="match status" value="1"/>
</dbReference>
<gene>
    <name evidence="5" type="ORF">SAMN05216175_103204</name>
</gene>
<dbReference type="GO" id="GO:0005829">
    <property type="term" value="C:cytosol"/>
    <property type="evidence" value="ECO:0007669"/>
    <property type="project" value="TreeGrafter"/>
</dbReference>
<keyword evidence="2 5" id="KW-0238">DNA-binding</keyword>
<dbReference type="Pfam" id="PF01037">
    <property type="entry name" value="AsnC_trans_reg"/>
    <property type="match status" value="1"/>
</dbReference>
<evidence type="ECO:0000256" key="1">
    <source>
        <dbReference type="ARBA" id="ARBA00023015"/>
    </source>
</evidence>
<dbReference type="PRINTS" id="PR00033">
    <property type="entry name" value="HTHASNC"/>
</dbReference>
<sequence>MTELDYIDRQIIGLLRANARSPVANLAKEIGTSRATVQNRMNRLEKNGVITGYTVLVNSANDKSLSLVRALMCIGLDGNSSTKVRNKLLTEPSVRAIHSTNGKWDLVLEIQTQSLEAFDKVLGRIRALEGISNSETNILLSSTRTGSKEL</sequence>
<dbReference type="Gene3D" id="1.10.10.10">
    <property type="entry name" value="Winged helix-like DNA-binding domain superfamily/Winged helix DNA-binding domain"/>
    <property type="match status" value="1"/>
</dbReference>
<evidence type="ECO:0000313" key="5">
    <source>
        <dbReference type="EMBL" id="SFG09460.1"/>
    </source>
</evidence>
<dbReference type="Pfam" id="PF13412">
    <property type="entry name" value="HTH_24"/>
    <property type="match status" value="1"/>
</dbReference>
<dbReference type="GO" id="GO:0043200">
    <property type="term" value="P:response to amino acid"/>
    <property type="evidence" value="ECO:0007669"/>
    <property type="project" value="TreeGrafter"/>
</dbReference>
<keyword evidence="1" id="KW-0805">Transcription regulation</keyword>
<feature type="domain" description="HTH asnC-type" evidence="4">
    <location>
        <begin position="4"/>
        <end position="77"/>
    </location>
</feature>
<organism evidence="5 6">
    <name type="scientific">Neptunomonas qingdaonensis</name>
    <dbReference type="NCBI Taxonomy" id="1045558"/>
    <lineage>
        <taxon>Bacteria</taxon>
        <taxon>Pseudomonadati</taxon>
        <taxon>Pseudomonadota</taxon>
        <taxon>Gammaproteobacteria</taxon>
        <taxon>Oceanospirillales</taxon>
        <taxon>Oceanospirillaceae</taxon>
        <taxon>Neptunomonas</taxon>
    </lineage>
</organism>
<evidence type="ECO:0000256" key="3">
    <source>
        <dbReference type="ARBA" id="ARBA00023163"/>
    </source>
</evidence>
<dbReference type="PANTHER" id="PTHR30154">
    <property type="entry name" value="LEUCINE-RESPONSIVE REGULATORY PROTEIN"/>
    <property type="match status" value="1"/>
</dbReference>
<evidence type="ECO:0000313" key="6">
    <source>
        <dbReference type="Proteomes" id="UP000198623"/>
    </source>
</evidence>
<dbReference type="SMART" id="SM00344">
    <property type="entry name" value="HTH_ASNC"/>
    <property type="match status" value="1"/>
</dbReference>
<reference evidence="6" key="1">
    <citation type="submission" date="2016-10" db="EMBL/GenBank/DDBJ databases">
        <authorList>
            <person name="Varghese N."/>
            <person name="Submissions S."/>
        </authorList>
    </citation>
    <scope>NUCLEOTIDE SEQUENCE [LARGE SCALE GENOMIC DNA]</scope>
    <source>
        <strain evidence="6">CGMCC 1.10971</strain>
    </source>
</reference>
<dbReference type="Proteomes" id="UP000198623">
    <property type="component" value="Unassembled WGS sequence"/>
</dbReference>
<dbReference type="PANTHER" id="PTHR30154:SF53">
    <property type="entry name" value="HTH-TYPE TRANSCRIPTIONAL REGULATOR LRPC"/>
    <property type="match status" value="1"/>
</dbReference>